<keyword evidence="2" id="KW-1185">Reference proteome</keyword>
<name>A0A2U8W699_9HYPH</name>
<gene>
    <name evidence="1" type="ORF">DK389_12290</name>
</gene>
<accession>A0A2U8W699</accession>
<organism evidence="1 2">
    <name type="scientific">Methylobacterium durans</name>
    <dbReference type="NCBI Taxonomy" id="2202825"/>
    <lineage>
        <taxon>Bacteria</taxon>
        <taxon>Pseudomonadati</taxon>
        <taxon>Pseudomonadota</taxon>
        <taxon>Alphaproteobacteria</taxon>
        <taxon>Hyphomicrobiales</taxon>
        <taxon>Methylobacteriaceae</taxon>
        <taxon>Methylobacterium</taxon>
    </lineage>
</organism>
<proteinExistence type="predicted"/>
<sequence>MDTASETRSLHPLVVTCQSPRIAGDEPVMKRWVVLSESAEAAAELVRERVAPACEVAATDEVLSQEEADGIGLKPHHPVAL</sequence>
<reference evidence="2" key="1">
    <citation type="submission" date="2018-05" db="EMBL/GenBank/DDBJ databases">
        <title>Complete Genome Sequence of Methylobacterium sp. 17SD2-17.</title>
        <authorList>
            <person name="Srinivasan S."/>
        </authorList>
    </citation>
    <scope>NUCLEOTIDE SEQUENCE [LARGE SCALE GENOMIC DNA]</scope>
    <source>
        <strain evidence="2">17SD2-17</strain>
    </source>
</reference>
<dbReference type="KEGG" id="mets:DK389_12290"/>
<dbReference type="AlphaFoldDB" id="A0A2U8W699"/>
<protein>
    <submittedName>
        <fullName evidence="1">Uncharacterized protein</fullName>
    </submittedName>
</protein>
<dbReference type="EMBL" id="CP029550">
    <property type="protein sequence ID" value="AWN41161.1"/>
    <property type="molecule type" value="Genomic_DNA"/>
</dbReference>
<evidence type="ECO:0000313" key="1">
    <source>
        <dbReference type="EMBL" id="AWN41161.1"/>
    </source>
</evidence>
<evidence type="ECO:0000313" key="2">
    <source>
        <dbReference type="Proteomes" id="UP000245926"/>
    </source>
</evidence>
<dbReference type="Proteomes" id="UP000245926">
    <property type="component" value="Chromosome"/>
</dbReference>